<protein>
    <recommendedName>
        <fullName evidence="3">DUF6594 domain-containing protein</fullName>
    </recommendedName>
</protein>
<sequence length="334" mass="38899">MTTSTEEVDLERAAESPAGTQKKAPLEVVGDLLLRAKRPLSKWRQKPKTAEARPELDPWWLARTKPKVRGIANHAHGWPRLSAAFDSDKNFMIYRRFGFLRTRLLTYHQDVLREMEENLDKLDWEDFRSADFKGATGWRKGDDDRQPSHRKELFDSLDKELNIYDALLLRSQKLYAFDEPTPRNRKSVADMIWNDAFLSVKDRDYIRHVDDLVTLERDTESSWVHKMVGFFFRWTGARVTKFLFRSLIQHQKAVGNHLRIQLFQRVKFNRGVEYLFAIFSIITLIGPIYLLNKIQNANEYVQTTAVFISTALFAFLLSSATAAKRHEVFAVTSA</sequence>
<feature type="region of interest" description="Disordered" evidence="1">
    <location>
        <begin position="1"/>
        <end position="23"/>
    </location>
</feature>
<reference evidence="4" key="1">
    <citation type="submission" date="2022-10" db="EMBL/GenBank/DDBJ databases">
        <title>Culturing micro-colonial fungi from biological soil crusts in the Mojave desert and describing Neophaeococcomyces mojavensis, and introducing the new genera and species Taxawa tesnikishii.</title>
        <authorList>
            <person name="Kurbessoian T."/>
            <person name="Stajich J.E."/>
        </authorList>
    </citation>
    <scope>NUCLEOTIDE SEQUENCE</scope>
    <source>
        <strain evidence="4">TK_41</strain>
    </source>
</reference>
<dbReference type="Proteomes" id="UP001172673">
    <property type="component" value="Unassembled WGS sequence"/>
</dbReference>
<feature type="transmembrane region" description="Helical" evidence="2">
    <location>
        <begin position="304"/>
        <end position="323"/>
    </location>
</feature>
<proteinExistence type="predicted"/>
<evidence type="ECO:0000259" key="3">
    <source>
        <dbReference type="Pfam" id="PF20237"/>
    </source>
</evidence>
<keyword evidence="5" id="KW-1185">Reference proteome</keyword>
<evidence type="ECO:0000313" key="5">
    <source>
        <dbReference type="Proteomes" id="UP001172673"/>
    </source>
</evidence>
<dbReference type="Pfam" id="PF20237">
    <property type="entry name" value="DUF6594"/>
    <property type="match status" value="1"/>
</dbReference>
<evidence type="ECO:0000313" key="4">
    <source>
        <dbReference type="EMBL" id="KAJ9605812.1"/>
    </source>
</evidence>
<evidence type="ECO:0000256" key="1">
    <source>
        <dbReference type="SAM" id="MobiDB-lite"/>
    </source>
</evidence>
<dbReference type="PANTHER" id="PTHR34502:SF3">
    <property type="entry name" value="DUF6594 DOMAIN-CONTAINING PROTEIN"/>
    <property type="match status" value="1"/>
</dbReference>
<keyword evidence="2" id="KW-0812">Transmembrane</keyword>
<dbReference type="InterPro" id="IPR046529">
    <property type="entry name" value="DUF6594"/>
</dbReference>
<dbReference type="PANTHER" id="PTHR34502">
    <property type="entry name" value="DUF6594 DOMAIN-CONTAINING PROTEIN-RELATED"/>
    <property type="match status" value="1"/>
</dbReference>
<accession>A0AA39CF33</accession>
<keyword evidence="2" id="KW-1133">Transmembrane helix</keyword>
<feature type="domain" description="DUF6594" evidence="3">
    <location>
        <begin position="78"/>
        <end position="334"/>
    </location>
</feature>
<name>A0AA39CF33_9EURO</name>
<dbReference type="EMBL" id="JAPDRK010000015">
    <property type="protein sequence ID" value="KAJ9605812.1"/>
    <property type="molecule type" value="Genomic_DNA"/>
</dbReference>
<gene>
    <name evidence="4" type="ORF">H2200_009661</name>
</gene>
<comment type="caution">
    <text evidence="4">The sequence shown here is derived from an EMBL/GenBank/DDBJ whole genome shotgun (WGS) entry which is preliminary data.</text>
</comment>
<evidence type="ECO:0000256" key="2">
    <source>
        <dbReference type="SAM" id="Phobius"/>
    </source>
</evidence>
<organism evidence="4 5">
    <name type="scientific">Cladophialophora chaetospira</name>
    <dbReference type="NCBI Taxonomy" id="386627"/>
    <lineage>
        <taxon>Eukaryota</taxon>
        <taxon>Fungi</taxon>
        <taxon>Dikarya</taxon>
        <taxon>Ascomycota</taxon>
        <taxon>Pezizomycotina</taxon>
        <taxon>Eurotiomycetes</taxon>
        <taxon>Chaetothyriomycetidae</taxon>
        <taxon>Chaetothyriales</taxon>
        <taxon>Herpotrichiellaceae</taxon>
        <taxon>Cladophialophora</taxon>
    </lineage>
</organism>
<dbReference type="AlphaFoldDB" id="A0AA39CF33"/>
<feature type="transmembrane region" description="Helical" evidence="2">
    <location>
        <begin position="274"/>
        <end position="292"/>
    </location>
</feature>
<keyword evidence="2" id="KW-0472">Membrane</keyword>